<accession>A0A4U6QL66</accession>
<feature type="transmembrane region" description="Helical" evidence="1">
    <location>
        <begin position="21"/>
        <end position="43"/>
    </location>
</feature>
<feature type="transmembrane region" description="Helical" evidence="1">
    <location>
        <begin position="92"/>
        <end position="110"/>
    </location>
</feature>
<dbReference type="AlphaFoldDB" id="A0A4U6QL66"/>
<comment type="caution">
    <text evidence="2">The sequence shown here is derived from an EMBL/GenBank/DDBJ whole genome shotgun (WGS) entry which is preliminary data.</text>
</comment>
<evidence type="ECO:0000313" key="2">
    <source>
        <dbReference type="EMBL" id="TKV61039.1"/>
    </source>
</evidence>
<reference evidence="2 3" key="1">
    <citation type="submission" date="2019-05" db="EMBL/GenBank/DDBJ databases">
        <title>Nakamurella sp. N5BH11, whole genome shotgun sequence.</title>
        <authorList>
            <person name="Tuo L."/>
        </authorList>
    </citation>
    <scope>NUCLEOTIDE SEQUENCE [LARGE SCALE GENOMIC DNA]</scope>
    <source>
        <strain evidence="2 3">N5BH11</strain>
    </source>
</reference>
<organism evidence="2 3">
    <name type="scientific">Nakamurella flava</name>
    <dbReference type="NCBI Taxonomy" id="2576308"/>
    <lineage>
        <taxon>Bacteria</taxon>
        <taxon>Bacillati</taxon>
        <taxon>Actinomycetota</taxon>
        <taxon>Actinomycetes</taxon>
        <taxon>Nakamurellales</taxon>
        <taxon>Nakamurellaceae</taxon>
        <taxon>Nakamurella</taxon>
    </lineage>
</organism>
<dbReference type="RefSeq" id="WP_137448342.1">
    <property type="nucleotide sequence ID" value="NZ_SZZH01000001.1"/>
</dbReference>
<proteinExistence type="predicted"/>
<keyword evidence="1" id="KW-0472">Membrane</keyword>
<evidence type="ECO:0000313" key="3">
    <source>
        <dbReference type="Proteomes" id="UP000306985"/>
    </source>
</evidence>
<dbReference type="EMBL" id="SZZH01000001">
    <property type="protein sequence ID" value="TKV61039.1"/>
    <property type="molecule type" value="Genomic_DNA"/>
</dbReference>
<dbReference type="Proteomes" id="UP000306985">
    <property type="component" value="Unassembled WGS sequence"/>
</dbReference>
<gene>
    <name evidence="2" type="ORF">FDO65_05170</name>
</gene>
<keyword evidence="3" id="KW-1185">Reference proteome</keyword>
<name>A0A4U6QL66_9ACTN</name>
<keyword evidence="1" id="KW-0812">Transmembrane</keyword>
<sequence>MAGSVCRVDESSPRRPAAVRWIDGLAGLLTAGMLVVGAVWLVGRLLAPSFVPAAGAAGGSGPWWGIGLHLLVGALGEFALRRRSNRRAGPRLVVDLAVIATVAAVLWFVWGR</sequence>
<protein>
    <submittedName>
        <fullName evidence="2">Uncharacterized protein</fullName>
    </submittedName>
</protein>
<evidence type="ECO:0000256" key="1">
    <source>
        <dbReference type="SAM" id="Phobius"/>
    </source>
</evidence>
<feature type="transmembrane region" description="Helical" evidence="1">
    <location>
        <begin position="63"/>
        <end position="80"/>
    </location>
</feature>
<keyword evidence="1" id="KW-1133">Transmembrane helix</keyword>